<accession>A0AAE3YQZ3</accession>
<dbReference type="EMBL" id="JAVDYB010000001">
    <property type="protein sequence ID" value="MDR7278224.1"/>
    <property type="molecule type" value="Genomic_DNA"/>
</dbReference>
<dbReference type="RefSeq" id="WP_310371011.1">
    <property type="nucleotide sequence ID" value="NZ_JAVDYB010000001.1"/>
</dbReference>
<reference evidence="2" key="1">
    <citation type="submission" date="2023-07" db="EMBL/GenBank/DDBJ databases">
        <title>Sequencing the genomes of 1000 actinobacteria strains.</title>
        <authorList>
            <person name="Klenk H.-P."/>
        </authorList>
    </citation>
    <scope>NUCLEOTIDE SEQUENCE</scope>
    <source>
        <strain evidence="2">DSM 44707</strain>
    </source>
</reference>
<comment type="caution">
    <text evidence="2">The sequence shown here is derived from an EMBL/GenBank/DDBJ whole genome shotgun (WGS) entry which is preliminary data.</text>
</comment>
<evidence type="ECO:0000313" key="2">
    <source>
        <dbReference type="EMBL" id="MDR7278224.1"/>
    </source>
</evidence>
<evidence type="ECO:0000313" key="3">
    <source>
        <dbReference type="Proteomes" id="UP001183643"/>
    </source>
</evidence>
<gene>
    <name evidence="2" type="ORF">J2S41_005002</name>
</gene>
<keyword evidence="1" id="KW-0472">Membrane</keyword>
<evidence type="ECO:0000256" key="1">
    <source>
        <dbReference type="SAM" id="Phobius"/>
    </source>
</evidence>
<keyword evidence="3" id="KW-1185">Reference proteome</keyword>
<feature type="transmembrane region" description="Helical" evidence="1">
    <location>
        <begin position="40"/>
        <end position="63"/>
    </location>
</feature>
<proteinExistence type="predicted"/>
<name>A0AAE3YQZ3_9ACTN</name>
<dbReference type="AlphaFoldDB" id="A0AAE3YQZ3"/>
<keyword evidence="1" id="KW-0812">Transmembrane</keyword>
<feature type="transmembrane region" description="Helical" evidence="1">
    <location>
        <begin position="70"/>
        <end position="88"/>
    </location>
</feature>
<sequence>MRAAGRSLVLGGATLGATAGMLWVASPASAFAHDKVTNPYLHALLDVLSLAVVISPVVSAYLWGARRRGLLMALVGLIQIPVAVIAFVPIVPPAVHLVLFGVALGLTIGSIRFVRGSAPSPAAALEPPRW</sequence>
<organism evidence="2 3">
    <name type="scientific">Catenuloplanes atrovinosus</name>
    <dbReference type="NCBI Taxonomy" id="137266"/>
    <lineage>
        <taxon>Bacteria</taxon>
        <taxon>Bacillati</taxon>
        <taxon>Actinomycetota</taxon>
        <taxon>Actinomycetes</taxon>
        <taxon>Micromonosporales</taxon>
        <taxon>Micromonosporaceae</taxon>
        <taxon>Catenuloplanes</taxon>
    </lineage>
</organism>
<keyword evidence="1" id="KW-1133">Transmembrane helix</keyword>
<protein>
    <submittedName>
        <fullName evidence="2">Uncharacterized protein</fullName>
    </submittedName>
</protein>
<dbReference type="Proteomes" id="UP001183643">
    <property type="component" value="Unassembled WGS sequence"/>
</dbReference>
<feature type="transmembrane region" description="Helical" evidence="1">
    <location>
        <begin position="94"/>
        <end position="114"/>
    </location>
</feature>